<accession>A0A8C6HE58</accession>
<organism evidence="1 2">
    <name type="scientific">Mus spicilegus</name>
    <name type="common">Mound-building mouse</name>
    <dbReference type="NCBI Taxonomy" id="10103"/>
    <lineage>
        <taxon>Eukaryota</taxon>
        <taxon>Metazoa</taxon>
        <taxon>Chordata</taxon>
        <taxon>Craniata</taxon>
        <taxon>Vertebrata</taxon>
        <taxon>Euteleostomi</taxon>
        <taxon>Mammalia</taxon>
        <taxon>Eutheria</taxon>
        <taxon>Euarchontoglires</taxon>
        <taxon>Glires</taxon>
        <taxon>Rodentia</taxon>
        <taxon>Myomorpha</taxon>
        <taxon>Muroidea</taxon>
        <taxon>Muridae</taxon>
        <taxon>Murinae</taxon>
        <taxon>Mus</taxon>
        <taxon>Mus</taxon>
    </lineage>
</organism>
<proteinExistence type="predicted"/>
<protein>
    <submittedName>
        <fullName evidence="1">Uncharacterized protein</fullName>
    </submittedName>
</protein>
<dbReference type="GeneTree" id="ENSGT00960000191250"/>
<dbReference type="Proteomes" id="UP000694415">
    <property type="component" value="Unplaced"/>
</dbReference>
<reference evidence="1" key="1">
    <citation type="submission" date="2025-08" db="UniProtKB">
        <authorList>
            <consortium name="Ensembl"/>
        </authorList>
    </citation>
    <scope>IDENTIFICATION</scope>
</reference>
<keyword evidence="2" id="KW-1185">Reference proteome</keyword>
<evidence type="ECO:0000313" key="1">
    <source>
        <dbReference type="Ensembl" id="ENSMSIP00000020381.1"/>
    </source>
</evidence>
<dbReference type="AlphaFoldDB" id="A0A8C6HE58"/>
<dbReference type="Ensembl" id="ENSMSIT00000025738.1">
    <property type="protein sequence ID" value="ENSMSIP00000020381.1"/>
    <property type="gene ID" value="ENSMSIG00000017312.1"/>
</dbReference>
<reference evidence="1" key="2">
    <citation type="submission" date="2025-09" db="UniProtKB">
        <authorList>
            <consortium name="Ensembl"/>
        </authorList>
    </citation>
    <scope>IDENTIFICATION</scope>
</reference>
<sequence length="110" mass="12432">MSNHRSCSASGTLSTAVFIHVWNDRFGEVACFHLYCNAIVFIQLETSDSKVSESLNVLIVLVLCFMPKYKLSLQEGVESRIHMQVWKKLQNSISRSLKLVSHFNAILKTG</sequence>
<name>A0A8C6HE58_MUSSI</name>
<evidence type="ECO:0000313" key="2">
    <source>
        <dbReference type="Proteomes" id="UP000694415"/>
    </source>
</evidence>